<dbReference type="InterPro" id="IPR051010">
    <property type="entry name" value="BCAA_transport"/>
</dbReference>
<dbReference type="Pfam" id="PF13458">
    <property type="entry name" value="Peripla_BP_6"/>
    <property type="match status" value="1"/>
</dbReference>
<gene>
    <name evidence="5" type="ORF">EV699_10299</name>
</gene>
<feature type="domain" description="Leucine-binding protein" evidence="4">
    <location>
        <begin position="58"/>
        <end position="213"/>
    </location>
</feature>
<dbReference type="RefSeq" id="WP_132538299.1">
    <property type="nucleotide sequence ID" value="NZ_SLWY01000002.1"/>
</dbReference>
<evidence type="ECO:0000256" key="1">
    <source>
        <dbReference type="ARBA" id="ARBA00010062"/>
    </source>
</evidence>
<protein>
    <submittedName>
        <fullName evidence="5">Amino acid/amide ABC transporter substrate-binding protein (HAAT family)</fullName>
    </submittedName>
</protein>
<comment type="similarity">
    <text evidence="1">Belongs to the leucine-binding protein family.</text>
</comment>
<keyword evidence="2 3" id="KW-0732">Signal</keyword>
<feature type="signal peptide" evidence="3">
    <location>
        <begin position="1"/>
        <end position="24"/>
    </location>
</feature>
<reference evidence="5 6" key="1">
    <citation type="submission" date="2019-03" db="EMBL/GenBank/DDBJ databases">
        <title>Genomic Encyclopedia of Type Strains, Phase IV (KMG-IV): sequencing the most valuable type-strain genomes for metagenomic binning, comparative biology and taxonomic classification.</title>
        <authorList>
            <person name="Goeker M."/>
        </authorList>
    </citation>
    <scope>NUCLEOTIDE SEQUENCE [LARGE SCALE GENOMIC DNA]</scope>
    <source>
        <strain evidence="5 6">DSM 25287</strain>
    </source>
</reference>
<dbReference type="AlphaFoldDB" id="A0A4R2L9F1"/>
<name>A0A4R2L9F1_9GAMM</name>
<dbReference type="PANTHER" id="PTHR30483:SF6">
    <property type="entry name" value="PERIPLASMIC BINDING PROTEIN OF ABC TRANSPORTER FOR NATURAL AMINO ACIDS"/>
    <property type="match status" value="1"/>
</dbReference>
<evidence type="ECO:0000259" key="4">
    <source>
        <dbReference type="Pfam" id="PF13458"/>
    </source>
</evidence>
<evidence type="ECO:0000313" key="5">
    <source>
        <dbReference type="EMBL" id="TCO83401.1"/>
    </source>
</evidence>
<evidence type="ECO:0000313" key="6">
    <source>
        <dbReference type="Proteomes" id="UP000295765"/>
    </source>
</evidence>
<dbReference type="InterPro" id="IPR028082">
    <property type="entry name" value="Peripla_BP_I"/>
</dbReference>
<dbReference type="SUPFAM" id="SSF53822">
    <property type="entry name" value="Periplasmic binding protein-like I"/>
    <property type="match status" value="1"/>
</dbReference>
<proteinExistence type="inferred from homology"/>
<dbReference type="NCBIfam" id="TIGR03863">
    <property type="entry name" value="PQQ_ABC_bind"/>
    <property type="match status" value="1"/>
</dbReference>
<dbReference type="Proteomes" id="UP000295765">
    <property type="component" value="Unassembled WGS sequence"/>
</dbReference>
<dbReference type="Gene3D" id="3.40.50.2300">
    <property type="match status" value="2"/>
</dbReference>
<organism evidence="5 6">
    <name type="scientific">Plasticicumulans lactativorans</name>
    <dbReference type="NCBI Taxonomy" id="1133106"/>
    <lineage>
        <taxon>Bacteria</taxon>
        <taxon>Pseudomonadati</taxon>
        <taxon>Pseudomonadota</taxon>
        <taxon>Gammaproteobacteria</taxon>
        <taxon>Candidatus Competibacteraceae</taxon>
        <taxon>Plasticicumulans</taxon>
    </lineage>
</organism>
<dbReference type="InterPro" id="IPR022478">
    <property type="entry name" value="ABC_transptr_sub-bd_PQQ"/>
</dbReference>
<keyword evidence="6" id="KW-1185">Reference proteome</keyword>
<comment type="caution">
    <text evidence="5">The sequence shown here is derived from an EMBL/GenBank/DDBJ whole genome shotgun (WGS) entry which is preliminary data.</text>
</comment>
<dbReference type="EMBL" id="SLWY01000002">
    <property type="protein sequence ID" value="TCO83401.1"/>
    <property type="molecule type" value="Genomic_DNA"/>
</dbReference>
<dbReference type="OrthoDB" id="5341635at2"/>
<sequence length="391" mass="41492">MCFGYLRRAALAGLLCLAATGAGARELLIGYLALADDARYDARQLEHRYQGQPGGRPLAGAEVALDEADFGAQAQGLALRLVAVEADAADGLAAALDALRAQGAHFVLVDLPAAPLAALAAATRGRDVTLINVSAAADALRGAQCQAHLLHTLPSEAMAADALAQYLVSRKWRRVLALVGPTPADRARMDAFAAAAKRFGLKLAAERPFRLSNDPRERELGNIALLSAGEDYDAVYVADSDGEFARDAQYRTVLPRPVVGSAGLVAEAWHWAWERNGAPQLESRFRRHAQRPMTGTDWAAWVAVKAVVEAALRAPADAAAMDAWLRGPDAVIDGFKGARLSFRPWDGQLRQPVFLAHGNGVAAAAPIDGFLHPVNALDTLGPDRPESACRP</sequence>
<accession>A0A4R2L9F1</accession>
<feature type="chain" id="PRO_5020583277" evidence="3">
    <location>
        <begin position="25"/>
        <end position="391"/>
    </location>
</feature>
<evidence type="ECO:0000256" key="2">
    <source>
        <dbReference type="ARBA" id="ARBA00022729"/>
    </source>
</evidence>
<evidence type="ECO:0000256" key="3">
    <source>
        <dbReference type="SAM" id="SignalP"/>
    </source>
</evidence>
<dbReference type="InterPro" id="IPR028081">
    <property type="entry name" value="Leu-bd"/>
</dbReference>
<dbReference type="PANTHER" id="PTHR30483">
    <property type="entry name" value="LEUCINE-SPECIFIC-BINDING PROTEIN"/>
    <property type="match status" value="1"/>
</dbReference>